<dbReference type="EMBL" id="QUOU01000001">
    <property type="protein sequence ID" value="REL28390.1"/>
    <property type="molecule type" value="Genomic_DNA"/>
</dbReference>
<evidence type="ECO:0000313" key="2">
    <source>
        <dbReference type="Proteomes" id="UP000256478"/>
    </source>
</evidence>
<accession>A0A3E0TVA7</accession>
<sequence length="202" mass="23128">MKKNLNPDKEAIAKNLQELALRPINRYLYYQEKRHVGCIPTLPESARADAIKKRIQHYYPNQNINLDEVTIQLASPVARFDSWLEAQHGNASCQLALEQFSNQILALVYAGQPQNHNTHFDLKQALLMACESVKINDEYRNQKFQLIAFSSKYIRSTVYAFIGHTEPLYGCVLPKDVKSTAQCYMDDALFSQWFGANLSVVK</sequence>
<evidence type="ECO:0000313" key="1">
    <source>
        <dbReference type="EMBL" id="REL28390.1"/>
    </source>
</evidence>
<reference evidence="1 2" key="1">
    <citation type="submission" date="2018-08" db="EMBL/GenBank/DDBJ databases">
        <title>Thalassotalea euphylliae genome.</title>
        <authorList>
            <person name="Summers S."/>
            <person name="Rice S.A."/>
            <person name="Freckelton M.L."/>
            <person name="Nedved B.T."/>
            <person name="Hadfield M.G."/>
        </authorList>
    </citation>
    <scope>NUCLEOTIDE SEQUENCE [LARGE SCALE GENOMIC DNA]</scope>
    <source>
        <strain evidence="1 2">H1</strain>
    </source>
</reference>
<dbReference type="AlphaFoldDB" id="A0A3E0TVA7"/>
<name>A0A3E0TVA7_9GAMM</name>
<proteinExistence type="predicted"/>
<gene>
    <name evidence="1" type="ORF">DXX93_18685</name>
</gene>
<comment type="caution">
    <text evidence="1">The sequence shown here is derived from an EMBL/GenBank/DDBJ whole genome shotgun (WGS) entry which is preliminary data.</text>
</comment>
<protein>
    <submittedName>
        <fullName evidence="1">Uncharacterized protein</fullName>
    </submittedName>
</protein>
<organism evidence="1 2">
    <name type="scientific">Thalassotalea euphylliae</name>
    <dbReference type="NCBI Taxonomy" id="1655234"/>
    <lineage>
        <taxon>Bacteria</taxon>
        <taxon>Pseudomonadati</taxon>
        <taxon>Pseudomonadota</taxon>
        <taxon>Gammaproteobacteria</taxon>
        <taxon>Alteromonadales</taxon>
        <taxon>Colwelliaceae</taxon>
        <taxon>Thalassotalea</taxon>
    </lineage>
</organism>
<dbReference type="Proteomes" id="UP000256478">
    <property type="component" value="Unassembled WGS sequence"/>
</dbReference>
<dbReference type="RefSeq" id="WP_116009427.1">
    <property type="nucleotide sequence ID" value="NZ_QUOU01000001.1"/>
</dbReference>